<dbReference type="InterPro" id="IPR050078">
    <property type="entry name" value="Ribosomal_L11_MeTrfase_PrmA"/>
</dbReference>
<evidence type="ECO:0000313" key="6">
    <source>
        <dbReference type="EMBL" id="MFC7338322.1"/>
    </source>
</evidence>
<dbReference type="Gene3D" id="3.40.50.150">
    <property type="entry name" value="Vaccinia Virus protein VP39"/>
    <property type="match status" value="1"/>
</dbReference>
<proteinExistence type="inferred from homology"/>
<dbReference type="GO" id="GO:0005840">
    <property type="term" value="C:ribosome"/>
    <property type="evidence" value="ECO:0007669"/>
    <property type="project" value="UniProtKB-KW"/>
</dbReference>
<dbReference type="GO" id="GO:0032259">
    <property type="term" value="P:methylation"/>
    <property type="evidence" value="ECO:0007669"/>
    <property type="project" value="UniProtKB-KW"/>
</dbReference>
<dbReference type="InterPro" id="IPR004498">
    <property type="entry name" value="Ribosomal_PrmA_MeTrfase"/>
</dbReference>
<evidence type="ECO:0000256" key="1">
    <source>
        <dbReference type="ARBA" id="ARBA00009741"/>
    </source>
</evidence>
<sequence length="282" mass="30981">MWVWEKLSASKWLDAWEERFHGNSNLVIHVLKGGKTLRVEVFCESKKDAEEIVARFGGRVKQLKNADWQKPAEVPPPLKIRDRFVVTQEADEKALKALAMAHPGREVLSIPPEMAFGTGDHATTSTCLRLLVDVAKKRGAGWSCADLGSGTGLLAIAAGKLGADPIFACDYDPFAVKVTERNCERSGVLGVEVKEVDVLKWKPRKKYDVVMANIFSTVLIQAFPVISKLVKPGGDLILSGILASQAWEVFEAGARHGFGFPTVVRKGKWVTARGGWMKDLVD</sequence>
<protein>
    <submittedName>
        <fullName evidence="6">50S ribosomal protein L11 methyltransferase</fullName>
    </submittedName>
</protein>
<dbReference type="PIRSF" id="PIRSF000401">
    <property type="entry name" value="RPL11_MTase"/>
    <property type="match status" value="1"/>
</dbReference>
<evidence type="ECO:0000256" key="5">
    <source>
        <dbReference type="ARBA" id="ARBA00022691"/>
    </source>
</evidence>
<dbReference type="PANTHER" id="PTHR43648:SF1">
    <property type="entry name" value="ELECTRON TRANSFER FLAVOPROTEIN BETA SUBUNIT LYSINE METHYLTRANSFERASE"/>
    <property type="match status" value="1"/>
</dbReference>
<dbReference type="RefSeq" id="WP_379713531.1">
    <property type="nucleotide sequence ID" value="NZ_JBHTBS010000007.1"/>
</dbReference>
<evidence type="ECO:0000256" key="3">
    <source>
        <dbReference type="ARBA" id="ARBA00022603"/>
    </source>
</evidence>
<organism evidence="6 7">
    <name type="scientific">Haloferula chungangensis</name>
    <dbReference type="NCBI Taxonomy" id="1048331"/>
    <lineage>
        <taxon>Bacteria</taxon>
        <taxon>Pseudomonadati</taxon>
        <taxon>Verrucomicrobiota</taxon>
        <taxon>Verrucomicrobiia</taxon>
        <taxon>Verrucomicrobiales</taxon>
        <taxon>Verrucomicrobiaceae</taxon>
        <taxon>Haloferula</taxon>
    </lineage>
</organism>
<dbReference type="Pfam" id="PF06325">
    <property type="entry name" value="PrmA"/>
    <property type="match status" value="1"/>
</dbReference>
<name>A0ABW2L7H7_9BACT</name>
<evidence type="ECO:0000256" key="4">
    <source>
        <dbReference type="ARBA" id="ARBA00022679"/>
    </source>
</evidence>
<keyword evidence="3 6" id="KW-0489">Methyltransferase</keyword>
<comment type="caution">
    <text evidence="6">The sequence shown here is derived from an EMBL/GenBank/DDBJ whole genome shotgun (WGS) entry which is preliminary data.</text>
</comment>
<accession>A0ABW2L7H7</accession>
<keyword evidence="5" id="KW-0949">S-adenosyl-L-methionine</keyword>
<keyword evidence="7" id="KW-1185">Reference proteome</keyword>
<keyword evidence="6" id="KW-0687">Ribonucleoprotein</keyword>
<comment type="similarity">
    <text evidence="1">Belongs to the methyltransferase superfamily. PrmA family.</text>
</comment>
<dbReference type="PANTHER" id="PTHR43648">
    <property type="entry name" value="ELECTRON TRANSFER FLAVOPROTEIN BETA SUBUNIT LYSINE METHYLTRANSFERASE"/>
    <property type="match status" value="1"/>
</dbReference>
<dbReference type="EMBL" id="JBHTBS010000007">
    <property type="protein sequence ID" value="MFC7338322.1"/>
    <property type="molecule type" value="Genomic_DNA"/>
</dbReference>
<keyword evidence="4" id="KW-0808">Transferase</keyword>
<keyword evidence="2" id="KW-0963">Cytoplasm</keyword>
<dbReference type="CDD" id="cd02440">
    <property type="entry name" value="AdoMet_MTases"/>
    <property type="match status" value="1"/>
</dbReference>
<reference evidence="7" key="1">
    <citation type="journal article" date="2019" name="Int. J. Syst. Evol. Microbiol.">
        <title>The Global Catalogue of Microorganisms (GCM) 10K type strain sequencing project: providing services to taxonomists for standard genome sequencing and annotation.</title>
        <authorList>
            <consortium name="The Broad Institute Genomics Platform"/>
            <consortium name="The Broad Institute Genome Sequencing Center for Infectious Disease"/>
            <person name="Wu L."/>
            <person name="Ma J."/>
        </authorList>
    </citation>
    <scope>NUCLEOTIDE SEQUENCE [LARGE SCALE GENOMIC DNA]</scope>
    <source>
        <strain evidence="7">CGMCC 4.1467</strain>
    </source>
</reference>
<dbReference type="Proteomes" id="UP001596472">
    <property type="component" value="Unassembled WGS sequence"/>
</dbReference>
<dbReference type="InterPro" id="IPR029063">
    <property type="entry name" value="SAM-dependent_MTases_sf"/>
</dbReference>
<evidence type="ECO:0000313" key="7">
    <source>
        <dbReference type="Proteomes" id="UP001596472"/>
    </source>
</evidence>
<keyword evidence="6" id="KW-0689">Ribosomal protein</keyword>
<dbReference type="SUPFAM" id="SSF53335">
    <property type="entry name" value="S-adenosyl-L-methionine-dependent methyltransferases"/>
    <property type="match status" value="1"/>
</dbReference>
<dbReference type="GO" id="GO:0008168">
    <property type="term" value="F:methyltransferase activity"/>
    <property type="evidence" value="ECO:0007669"/>
    <property type="project" value="UniProtKB-KW"/>
</dbReference>
<evidence type="ECO:0000256" key="2">
    <source>
        <dbReference type="ARBA" id="ARBA00022490"/>
    </source>
</evidence>
<gene>
    <name evidence="6" type="ORF">ACFQY0_14100</name>
</gene>